<dbReference type="PROSITE" id="PS50109">
    <property type="entry name" value="HIS_KIN"/>
    <property type="match status" value="1"/>
</dbReference>
<dbReference type="EC" id="2.7.13.3" evidence="2"/>
<reference evidence="7 8" key="1">
    <citation type="submission" date="2017-04" db="EMBL/GenBank/DDBJ databases">
        <authorList>
            <person name="Afonso C.L."/>
            <person name="Miller P.J."/>
            <person name="Scott M.A."/>
            <person name="Spackman E."/>
            <person name="Goraichik I."/>
            <person name="Dimitrov K.M."/>
            <person name="Suarez D.L."/>
            <person name="Swayne D.E."/>
        </authorList>
    </citation>
    <scope>NUCLEOTIDE SEQUENCE [LARGE SCALE GENOMIC DNA]</scope>
    <source>
        <strain evidence="7 8">DSM 26133</strain>
    </source>
</reference>
<name>A0A1W2GJN9_REIFA</name>
<keyword evidence="5" id="KW-0732">Signal</keyword>
<feature type="transmembrane region" description="Helical" evidence="4">
    <location>
        <begin position="449"/>
        <end position="469"/>
    </location>
</feature>
<dbReference type="Proteomes" id="UP000192472">
    <property type="component" value="Unassembled WGS sequence"/>
</dbReference>
<dbReference type="PANTHER" id="PTHR43065">
    <property type="entry name" value="SENSOR HISTIDINE KINASE"/>
    <property type="match status" value="1"/>
</dbReference>
<dbReference type="Pfam" id="PF02518">
    <property type="entry name" value="HATPase_c"/>
    <property type="match status" value="1"/>
</dbReference>
<evidence type="ECO:0000259" key="6">
    <source>
        <dbReference type="PROSITE" id="PS50109"/>
    </source>
</evidence>
<dbReference type="InterPro" id="IPR036890">
    <property type="entry name" value="HATPase_C_sf"/>
</dbReference>
<evidence type="ECO:0000256" key="2">
    <source>
        <dbReference type="ARBA" id="ARBA00012438"/>
    </source>
</evidence>
<dbReference type="SUPFAM" id="SSF48452">
    <property type="entry name" value="TPR-like"/>
    <property type="match status" value="1"/>
</dbReference>
<gene>
    <name evidence="7" type="ORF">SAMN04488029_3055</name>
</gene>
<dbReference type="STRING" id="692418.SAMN04488029_3055"/>
<comment type="catalytic activity">
    <reaction evidence="1">
        <text>ATP + protein L-histidine = ADP + protein N-phospho-L-histidine.</text>
        <dbReference type="EC" id="2.7.13.3"/>
    </reaction>
</comment>
<proteinExistence type="predicted"/>
<dbReference type="InterPro" id="IPR004358">
    <property type="entry name" value="Sig_transdc_His_kin-like_C"/>
</dbReference>
<dbReference type="InterPro" id="IPR005467">
    <property type="entry name" value="His_kinase_dom"/>
</dbReference>
<feature type="signal peptide" evidence="5">
    <location>
        <begin position="1"/>
        <end position="27"/>
    </location>
</feature>
<dbReference type="AlphaFoldDB" id="A0A1W2GJN9"/>
<keyword evidence="3" id="KW-0175">Coiled coil</keyword>
<evidence type="ECO:0000256" key="1">
    <source>
        <dbReference type="ARBA" id="ARBA00000085"/>
    </source>
</evidence>
<dbReference type="PANTHER" id="PTHR43065:SF50">
    <property type="entry name" value="HISTIDINE KINASE"/>
    <property type="match status" value="1"/>
</dbReference>
<dbReference type="OrthoDB" id="9806995at2"/>
<evidence type="ECO:0000256" key="4">
    <source>
        <dbReference type="SAM" id="Phobius"/>
    </source>
</evidence>
<evidence type="ECO:0000313" key="8">
    <source>
        <dbReference type="Proteomes" id="UP000192472"/>
    </source>
</evidence>
<keyword evidence="4" id="KW-0812">Transmembrane</keyword>
<feature type="coiled-coil region" evidence="3">
    <location>
        <begin position="412"/>
        <end position="446"/>
    </location>
</feature>
<feature type="chain" id="PRO_5012054459" description="histidine kinase" evidence="5">
    <location>
        <begin position="28"/>
        <end position="791"/>
    </location>
</feature>
<keyword evidence="4" id="KW-0472">Membrane</keyword>
<keyword evidence="4" id="KW-1133">Transmembrane helix</keyword>
<protein>
    <recommendedName>
        <fullName evidence="2">histidine kinase</fullName>
        <ecNumber evidence="2">2.7.13.3</ecNumber>
    </recommendedName>
</protein>
<dbReference type="Gene3D" id="1.25.40.10">
    <property type="entry name" value="Tetratricopeptide repeat domain"/>
    <property type="match status" value="2"/>
</dbReference>
<dbReference type="SUPFAM" id="SSF47384">
    <property type="entry name" value="Homodimeric domain of signal transducing histidine kinase"/>
    <property type="match status" value="1"/>
</dbReference>
<dbReference type="InterPro" id="IPR003594">
    <property type="entry name" value="HATPase_dom"/>
</dbReference>
<dbReference type="Gene3D" id="1.10.287.130">
    <property type="match status" value="1"/>
</dbReference>
<dbReference type="InterPro" id="IPR019734">
    <property type="entry name" value="TPR_rpt"/>
</dbReference>
<feature type="domain" description="Histidine kinase" evidence="6">
    <location>
        <begin position="535"/>
        <end position="781"/>
    </location>
</feature>
<feature type="coiled-coil region" evidence="3">
    <location>
        <begin position="499"/>
        <end position="526"/>
    </location>
</feature>
<dbReference type="RefSeq" id="WP_084373695.1">
    <property type="nucleotide sequence ID" value="NZ_FWYF01000003.1"/>
</dbReference>
<dbReference type="InterPro" id="IPR036097">
    <property type="entry name" value="HisK_dim/P_sf"/>
</dbReference>
<dbReference type="SUPFAM" id="SSF55874">
    <property type="entry name" value="ATPase domain of HSP90 chaperone/DNA topoisomerase II/histidine kinase"/>
    <property type="match status" value="1"/>
</dbReference>
<dbReference type="SMART" id="SM00028">
    <property type="entry name" value="TPR"/>
    <property type="match status" value="3"/>
</dbReference>
<dbReference type="InterPro" id="IPR011990">
    <property type="entry name" value="TPR-like_helical_dom_sf"/>
</dbReference>
<dbReference type="SMART" id="SM00387">
    <property type="entry name" value="HATPase_c"/>
    <property type="match status" value="1"/>
</dbReference>
<dbReference type="PRINTS" id="PR00344">
    <property type="entry name" value="BCTRLSENSOR"/>
</dbReference>
<organism evidence="7 8">
    <name type="scientific">Reichenbachiella faecimaris</name>
    <dbReference type="NCBI Taxonomy" id="692418"/>
    <lineage>
        <taxon>Bacteria</taxon>
        <taxon>Pseudomonadati</taxon>
        <taxon>Bacteroidota</taxon>
        <taxon>Cytophagia</taxon>
        <taxon>Cytophagales</taxon>
        <taxon>Reichenbachiellaceae</taxon>
        <taxon>Reichenbachiella</taxon>
    </lineage>
</organism>
<keyword evidence="8" id="KW-1185">Reference proteome</keyword>
<accession>A0A1W2GJN9</accession>
<dbReference type="Gene3D" id="3.30.565.10">
    <property type="entry name" value="Histidine kinase-like ATPase, C-terminal domain"/>
    <property type="match status" value="1"/>
</dbReference>
<evidence type="ECO:0000256" key="5">
    <source>
        <dbReference type="SAM" id="SignalP"/>
    </source>
</evidence>
<dbReference type="GO" id="GO:0000155">
    <property type="term" value="F:phosphorelay sensor kinase activity"/>
    <property type="evidence" value="ECO:0007669"/>
    <property type="project" value="InterPro"/>
</dbReference>
<dbReference type="EMBL" id="FWYF01000003">
    <property type="protein sequence ID" value="SMD36764.1"/>
    <property type="molecule type" value="Genomic_DNA"/>
</dbReference>
<sequence>MKLLLSKSRYSLLLFLVLLSVGTASLAQNGSKQDKQRIDNLLSGAKNSINRYNLSNALNQAQSALELAESINNVQKSWEAKNLVGEIYLTQNDFQKAIHIFLEMSMEAEKVNNYSVSANGYLSLANIYSHMGAFNKANETYELAYDQFNQIDYELGMIEVKAAASLNHLTGNNLDKALSSYQKLLALATEDNLAYFKLIAHDGLLEVYQKSKETKKGIEIGKSYLSLIETEGGSEQMAANAYNRMAALYLANSDNPLAQESLKKAEDIGRRGAAGNKILSQTYQLLSQAYDALGNSDQSNQYRNRFESLKRQLPAETSYHPDDLEEAELLARELEKTSRAIITEQQLIKEEADKNKRKEILSDEINRLKLLEHEALVGDRNLGHTALEAEYIHQDLMVAQHEFESTERQAEILRYKESLLRHQLELKVAEEEKLILLQQAEISEKRQQIYIIVGGAFLLIAIILGVEYVRIRKLNKLLKTQQATIHQRNVELEISNGTIMEKNAKLHKAHNELKRTQANLIQAEKMSALGMLTAGIAHEVNNPISFVSNGLQILEENISEAFDSLTTFEQIIQLNDIDEIKSNYNIHKAENQSVSVLKKDTADLLGDVTFGATRITEIVDGLRIFSRKDEKKFKKSQLSEIIESALLISKSKYKGRIQIIKEYGENMPSIDCFPGQLNQIFINLIGNASDAIEGEGWIKIILQNIDNKYVRAIVQDSGSGMSEDVKKKIFEPLYTTKESGKGTGLGLSITTDIVKTHRGHIDVRSKIGVGTAFILTLQVDLINGQKKEDAD</sequence>
<evidence type="ECO:0000256" key="3">
    <source>
        <dbReference type="SAM" id="Coils"/>
    </source>
</evidence>
<evidence type="ECO:0000313" key="7">
    <source>
        <dbReference type="EMBL" id="SMD36764.1"/>
    </source>
</evidence>